<dbReference type="WBParaSite" id="MCU_002437-RA">
    <property type="protein sequence ID" value="MCU_002437-RA"/>
    <property type="gene ID" value="MCU_002437"/>
</dbReference>
<reference evidence="2 3" key="1">
    <citation type="submission" date="2018-10" db="EMBL/GenBank/DDBJ databases">
        <authorList>
            <consortium name="Pathogen Informatics"/>
        </authorList>
    </citation>
    <scope>NUCLEOTIDE SEQUENCE [LARGE SCALE GENOMIC DNA]</scope>
</reference>
<feature type="compositionally biased region" description="Basic residues" evidence="1">
    <location>
        <begin position="150"/>
        <end position="159"/>
    </location>
</feature>
<evidence type="ECO:0000313" key="2">
    <source>
        <dbReference type="EMBL" id="VDD74326.1"/>
    </source>
</evidence>
<evidence type="ECO:0000313" key="3">
    <source>
        <dbReference type="Proteomes" id="UP000267029"/>
    </source>
</evidence>
<feature type="region of interest" description="Disordered" evidence="1">
    <location>
        <begin position="252"/>
        <end position="286"/>
    </location>
</feature>
<feature type="compositionally biased region" description="Basic and acidic residues" evidence="1">
    <location>
        <begin position="125"/>
        <end position="143"/>
    </location>
</feature>
<protein>
    <submittedName>
        <fullName evidence="4">Spindle pole body component 29</fullName>
    </submittedName>
</protein>
<organism evidence="4">
    <name type="scientific">Mesocestoides corti</name>
    <name type="common">Flatworm</name>
    <dbReference type="NCBI Taxonomy" id="53468"/>
    <lineage>
        <taxon>Eukaryota</taxon>
        <taxon>Metazoa</taxon>
        <taxon>Spiralia</taxon>
        <taxon>Lophotrochozoa</taxon>
        <taxon>Platyhelminthes</taxon>
        <taxon>Cestoda</taxon>
        <taxon>Eucestoda</taxon>
        <taxon>Cyclophyllidea</taxon>
        <taxon>Mesocestoididae</taxon>
        <taxon>Mesocestoides</taxon>
    </lineage>
</organism>
<dbReference type="AlphaFoldDB" id="A0A0R3U1R3"/>
<dbReference type="Proteomes" id="UP000267029">
    <property type="component" value="Unassembled WGS sequence"/>
</dbReference>
<sequence>MTETDESVPLKDRYESLKILCSEQILANELLKDELDRLRKSFREISRHRTFLLEKLVSQQSKSATKFDHESNRINKVSSAQHQQNRSSHPQRSRILQSDRRTSVQVAGVHSREGLTVDESDPESESLHEDFDNGWGEDFHDVDTSSYRRPQLRNLKRQPKLAPSPHPPLSLHNKTSFKRPRMIVDAPGPSSRGDYVDYNSPGPSHSPGGGARTLSYEVASNGDDLSEEPPLIYSKGVGFPLSNVTRRNNSGIIRTSPVVGGNGSDRTFSQKPPTVGGGYIGPRLHR</sequence>
<proteinExistence type="predicted"/>
<gene>
    <name evidence="2" type="ORF">MCOS_LOCUS329</name>
</gene>
<evidence type="ECO:0000256" key="1">
    <source>
        <dbReference type="SAM" id="MobiDB-lite"/>
    </source>
</evidence>
<keyword evidence="3" id="KW-1185">Reference proteome</keyword>
<name>A0A0R3U1R3_MESCO</name>
<reference evidence="4" key="2">
    <citation type="submission" date="2019-11" db="UniProtKB">
        <authorList>
            <consortium name="WormBaseParasite"/>
        </authorList>
    </citation>
    <scope>IDENTIFICATION</scope>
</reference>
<feature type="compositionally biased region" description="Polar residues" evidence="1">
    <location>
        <begin position="74"/>
        <end position="96"/>
    </location>
</feature>
<dbReference type="EMBL" id="UXSR01000026">
    <property type="protein sequence ID" value="VDD74326.1"/>
    <property type="molecule type" value="Genomic_DNA"/>
</dbReference>
<evidence type="ECO:0000313" key="4">
    <source>
        <dbReference type="WBParaSite" id="MCU_002437-RA"/>
    </source>
</evidence>
<dbReference type="OrthoDB" id="6267536at2759"/>
<accession>A0A0R3U1R3</accession>
<feature type="region of interest" description="Disordered" evidence="1">
    <location>
        <begin position="63"/>
        <end position="174"/>
    </location>
</feature>